<protein>
    <submittedName>
        <fullName evidence="2">Uncharacterized protein</fullName>
    </submittedName>
</protein>
<dbReference type="KEGG" id="vg:13995146"/>
<name>K4JW31_9CAUD</name>
<proteinExistence type="predicted"/>
<keyword evidence="3" id="KW-1185">Reference proteome</keyword>
<organism evidence="2 3">
    <name type="scientific">Caulobacter phage CcrColossus</name>
    <dbReference type="NCBI Taxonomy" id="1211640"/>
    <lineage>
        <taxon>Viruses</taxon>
        <taxon>Duplodnaviria</taxon>
        <taxon>Heunggongvirae</taxon>
        <taxon>Uroviricota</taxon>
        <taxon>Caudoviricetes</taxon>
        <taxon>Jeanschmidtviridae</taxon>
        <taxon>Colossusvirus</taxon>
        <taxon>Colossusvirus colossus</taxon>
    </lineage>
</organism>
<feature type="compositionally biased region" description="Polar residues" evidence="1">
    <location>
        <begin position="67"/>
        <end position="81"/>
    </location>
</feature>
<sequence length="336" mass="36883">MDLSKLQRARTMPMEKDAIPKALNFGNLPAAPSKTTSRPENASPPRALSLPAADIIANAGRERHVPSMSNGTPGTRGDSGTTLDLHQIGQPTRQVHIPAALPLQARPVSGAGGGGAPRRFEGPSNKVIGGDPRAPAMMEAAVAKDAKLANDPRFRGRLEMFLKQSPSEWITWGEKEMRALTDQAQRHKDHTSKLSTANAVQWAQECEHSYSRPPSFLDRFARSKPEFYRVRLEQARDILQKLDAEVNRQIEEMQPRLETLRLDTLVLEVATTALTVPNQQIIAGQRLGSLVQGQQTIMMIMQSARDLANTISTQAAAVNDRLNVTIPQWLLAMSKA</sequence>
<feature type="region of interest" description="Disordered" evidence="1">
    <location>
        <begin position="22"/>
        <end position="48"/>
    </location>
</feature>
<dbReference type="RefSeq" id="YP_006988452.1">
    <property type="nucleotide sequence ID" value="NC_019406.1"/>
</dbReference>
<dbReference type="EMBL" id="JX100810">
    <property type="protein sequence ID" value="AFU88088.1"/>
    <property type="molecule type" value="Genomic_DNA"/>
</dbReference>
<feature type="region of interest" description="Disordered" evidence="1">
    <location>
        <begin position="61"/>
        <end position="81"/>
    </location>
</feature>
<evidence type="ECO:0000313" key="3">
    <source>
        <dbReference type="Proteomes" id="UP000000463"/>
    </source>
</evidence>
<accession>K4JW31</accession>
<evidence type="ECO:0000256" key="1">
    <source>
        <dbReference type="SAM" id="MobiDB-lite"/>
    </source>
</evidence>
<reference evidence="2 3" key="1">
    <citation type="journal article" date="2012" name="BMC Genomics">
        <title>The Caulobacter crescentus phage phiCbK: genomics of a canonical phage.</title>
        <authorList>
            <person name="Gill J.J."/>
            <person name="Berry J.D."/>
            <person name="Russell W.K."/>
            <person name="Lessor L."/>
            <person name="Escobar Garcia D.A."/>
            <person name="Hernandez D."/>
            <person name="Kane A."/>
            <person name="Keene J."/>
            <person name="Maddox M."/>
            <person name="Martin R."/>
            <person name="Mohan S."/>
            <person name="Thorn A.M."/>
            <person name="Russell D.H."/>
            <person name="Young R."/>
        </authorList>
    </citation>
    <scope>NUCLEOTIDE SEQUENCE [LARGE SCALE GENOMIC DNA]</scope>
</reference>
<dbReference type="GeneID" id="13995146"/>
<gene>
    <name evidence="2" type="ORF">CcrColossus_gp218</name>
</gene>
<evidence type="ECO:0000313" key="2">
    <source>
        <dbReference type="EMBL" id="AFU88088.1"/>
    </source>
</evidence>
<dbReference type="Proteomes" id="UP000000463">
    <property type="component" value="Segment"/>
</dbReference>